<organism evidence="4 5">
    <name type="scientific">Paspalum notatum var. saurae</name>
    <dbReference type="NCBI Taxonomy" id="547442"/>
    <lineage>
        <taxon>Eukaryota</taxon>
        <taxon>Viridiplantae</taxon>
        <taxon>Streptophyta</taxon>
        <taxon>Embryophyta</taxon>
        <taxon>Tracheophyta</taxon>
        <taxon>Spermatophyta</taxon>
        <taxon>Magnoliopsida</taxon>
        <taxon>Liliopsida</taxon>
        <taxon>Poales</taxon>
        <taxon>Poaceae</taxon>
        <taxon>PACMAD clade</taxon>
        <taxon>Panicoideae</taxon>
        <taxon>Andropogonodae</taxon>
        <taxon>Paspaleae</taxon>
        <taxon>Paspalinae</taxon>
        <taxon>Paspalum</taxon>
    </lineage>
</organism>
<reference evidence="4 5" key="1">
    <citation type="submission" date="2024-02" db="EMBL/GenBank/DDBJ databases">
        <title>High-quality chromosome-scale genome assembly of Pensacola bahiagrass (Paspalum notatum Flugge var. saurae).</title>
        <authorList>
            <person name="Vega J.M."/>
            <person name="Podio M."/>
            <person name="Orjuela J."/>
            <person name="Siena L.A."/>
            <person name="Pessino S.C."/>
            <person name="Combes M.C."/>
            <person name="Mariac C."/>
            <person name="Albertini E."/>
            <person name="Pupilli F."/>
            <person name="Ortiz J.P.A."/>
            <person name="Leblanc O."/>
        </authorList>
    </citation>
    <scope>NUCLEOTIDE SEQUENCE [LARGE SCALE GENOMIC DNA]</scope>
    <source>
        <strain evidence="4">R1</strain>
        <tissue evidence="4">Leaf</tissue>
    </source>
</reference>
<dbReference type="GO" id="GO:0003677">
    <property type="term" value="F:DNA binding"/>
    <property type="evidence" value="ECO:0007669"/>
    <property type="project" value="UniProtKB-KW"/>
</dbReference>
<protein>
    <recommendedName>
        <fullName evidence="6">Replication protein A OB domain-containing protein</fullName>
    </recommendedName>
</protein>
<evidence type="ECO:0000313" key="4">
    <source>
        <dbReference type="EMBL" id="WVZ90933.1"/>
    </source>
</evidence>
<dbReference type="EMBL" id="CP144752">
    <property type="protein sequence ID" value="WVZ90933.1"/>
    <property type="molecule type" value="Genomic_DNA"/>
</dbReference>
<dbReference type="Gene3D" id="2.40.50.140">
    <property type="entry name" value="Nucleic acid-binding proteins"/>
    <property type="match status" value="2"/>
</dbReference>
<dbReference type="InterPro" id="IPR012340">
    <property type="entry name" value="NA-bd_OB-fold"/>
</dbReference>
<evidence type="ECO:0000259" key="2">
    <source>
        <dbReference type="Pfam" id="PF02721"/>
    </source>
</evidence>
<dbReference type="InterPro" id="IPR031657">
    <property type="entry name" value="REPA_OB_2"/>
</dbReference>
<dbReference type="PANTHER" id="PTHR47165">
    <property type="entry name" value="OS03G0429900 PROTEIN"/>
    <property type="match status" value="1"/>
</dbReference>
<gene>
    <name evidence="4" type="ORF">U9M48_037184</name>
</gene>
<dbReference type="Pfam" id="PF16900">
    <property type="entry name" value="REPA_OB_2"/>
    <property type="match status" value="1"/>
</dbReference>
<evidence type="ECO:0000259" key="3">
    <source>
        <dbReference type="Pfam" id="PF16900"/>
    </source>
</evidence>
<evidence type="ECO:0000313" key="5">
    <source>
        <dbReference type="Proteomes" id="UP001341281"/>
    </source>
</evidence>
<evidence type="ECO:0008006" key="6">
    <source>
        <dbReference type="Google" id="ProtNLM"/>
    </source>
</evidence>
<evidence type="ECO:0000256" key="1">
    <source>
        <dbReference type="ARBA" id="ARBA00023125"/>
    </source>
</evidence>
<dbReference type="SUPFAM" id="SSF50249">
    <property type="entry name" value="Nucleic acid-binding proteins"/>
    <property type="match status" value="2"/>
</dbReference>
<name>A0AAQ3UEF4_PASNO</name>
<dbReference type="CDD" id="cd04481">
    <property type="entry name" value="RPA1_DBD_B_like"/>
    <property type="match status" value="1"/>
</dbReference>
<dbReference type="CDD" id="cd04480">
    <property type="entry name" value="RPA1_DBD_A_like"/>
    <property type="match status" value="1"/>
</dbReference>
<keyword evidence="5" id="KW-1185">Reference proteome</keyword>
<dbReference type="InterPro" id="IPR003871">
    <property type="entry name" value="RFA1B/D_OB_1st"/>
</dbReference>
<dbReference type="Proteomes" id="UP001341281">
    <property type="component" value="Chromosome 08"/>
</dbReference>
<keyword evidence="1" id="KW-0238">DNA-binding</keyword>
<dbReference type="PANTHER" id="PTHR47165:SF4">
    <property type="entry name" value="OS03G0429900 PROTEIN"/>
    <property type="match status" value="1"/>
</dbReference>
<feature type="domain" description="Replication protein A 70 kDa DNA-binding subunit B/D first OB fold" evidence="2">
    <location>
        <begin position="101"/>
        <end position="203"/>
    </location>
</feature>
<dbReference type="Pfam" id="PF02721">
    <property type="entry name" value="DUF223"/>
    <property type="match status" value="1"/>
</dbReference>
<accession>A0AAQ3UEF4</accession>
<sequence length="448" mass="51613">MSYLLTYRLICRQEVGNNIGKKTIRKEGIRRKKRINVDYSTSSEGMVTFPSEYIQYLKESYLEKSYLGKPEYKCKHCNAIFWFNERNKCMTGRNNQQMDITPLSQLRPGIYSYVIIVRVSRIWKFHGRNDDEPIKHLDLVVIDQQGTAMYAEVPDDAISVLQPHLKEGKILKMRKISIGRVKPSFKPVRGLHMIRLNDKTILEDVHPEPKDIPKYTFFLTPFMQLPQLERNTEYFIDVIGRITALSDATPISTNAGIVRMKRLIHLMDLSGNTVEVSLWGSRADEFSGQQVYEASKTNHVIAIFVGTLVKTLNGSRPFLIGTAACRWYINIPEILEIKAFYTSIGQESQPIQKISLENANEVHNMIEKKTLLELRSIDPFDNLTTNLPPLVPIQFNIKDNQAPPTHHMSSLDMQPMEIDQSRYPEGFQHYRTTKEHISVLDQSTSFVS</sequence>
<dbReference type="AlphaFoldDB" id="A0AAQ3UEF4"/>
<proteinExistence type="predicted"/>
<feature type="domain" description="Replication protein A OB" evidence="3">
    <location>
        <begin position="231"/>
        <end position="303"/>
    </location>
</feature>